<protein>
    <recommendedName>
        <fullName evidence="3">DUF7580 domain-containing protein</fullName>
    </recommendedName>
</protein>
<evidence type="ECO:0000313" key="4">
    <source>
        <dbReference type="EMBL" id="KIW66778.1"/>
    </source>
</evidence>
<reference evidence="4 5" key="1">
    <citation type="submission" date="2015-01" db="EMBL/GenBank/DDBJ databases">
        <title>The Genome Sequence of Capronia semiimmersa CBS27337.</title>
        <authorList>
            <consortium name="The Broad Institute Genomics Platform"/>
            <person name="Cuomo C."/>
            <person name="de Hoog S."/>
            <person name="Gorbushina A."/>
            <person name="Stielow B."/>
            <person name="Teixiera M."/>
            <person name="Abouelleil A."/>
            <person name="Chapman S.B."/>
            <person name="Priest M."/>
            <person name="Young S.K."/>
            <person name="Wortman J."/>
            <person name="Nusbaum C."/>
            <person name="Birren B."/>
        </authorList>
    </citation>
    <scope>NUCLEOTIDE SEQUENCE [LARGE SCALE GENOMIC DNA]</scope>
    <source>
        <strain evidence="4 5">CBS 27337</strain>
    </source>
</reference>
<evidence type="ECO:0000313" key="5">
    <source>
        <dbReference type="Proteomes" id="UP000054266"/>
    </source>
</evidence>
<keyword evidence="5" id="KW-1185">Reference proteome</keyword>
<feature type="chain" id="PRO_5002241874" description="DUF7580 domain-containing protein" evidence="2">
    <location>
        <begin position="21"/>
        <end position="590"/>
    </location>
</feature>
<proteinExistence type="predicted"/>
<dbReference type="HOGENOM" id="CLU_451270_0_0_1"/>
<evidence type="ECO:0000256" key="1">
    <source>
        <dbReference type="SAM" id="MobiDB-lite"/>
    </source>
</evidence>
<dbReference type="Proteomes" id="UP000054266">
    <property type="component" value="Unassembled WGS sequence"/>
</dbReference>
<name>A0A0D2FFE7_9EURO</name>
<evidence type="ECO:0000259" key="3">
    <source>
        <dbReference type="Pfam" id="PF24476"/>
    </source>
</evidence>
<organism evidence="4 5">
    <name type="scientific">Phialophora macrospora</name>
    <dbReference type="NCBI Taxonomy" id="1851006"/>
    <lineage>
        <taxon>Eukaryota</taxon>
        <taxon>Fungi</taxon>
        <taxon>Dikarya</taxon>
        <taxon>Ascomycota</taxon>
        <taxon>Pezizomycotina</taxon>
        <taxon>Eurotiomycetes</taxon>
        <taxon>Chaetothyriomycetidae</taxon>
        <taxon>Chaetothyriales</taxon>
        <taxon>Herpotrichiellaceae</taxon>
        <taxon>Phialophora</taxon>
    </lineage>
</organism>
<dbReference type="PANTHER" id="PTHR35186:SF4">
    <property type="entry name" value="PRION-INHIBITION AND PROPAGATION HELO DOMAIN-CONTAINING PROTEIN"/>
    <property type="match status" value="1"/>
</dbReference>
<feature type="region of interest" description="Disordered" evidence="1">
    <location>
        <begin position="250"/>
        <end position="290"/>
    </location>
</feature>
<dbReference type="InterPro" id="IPR056002">
    <property type="entry name" value="DUF7580"/>
</dbReference>
<feature type="compositionally biased region" description="Polar residues" evidence="1">
    <location>
        <begin position="259"/>
        <end position="277"/>
    </location>
</feature>
<dbReference type="Pfam" id="PF24476">
    <property type="entry name" value="DUF7580"/>
    <property type="match status" value="1"/>
</dbReference>
<keyword evidence="2" id="KW-0732">Signal</keyword>
<dbReference type="PANTHER" id="PTHR35186">
    <property type="entry name" value="ANK_REP_REGION DOMAIN-CONTAINING PROTEIN"/>
    <property type="match status" value="1"/>
</dbReference>
<accession>A0A0D2FFE7</accession>
<feature type="domain" description="DUF7580" evidence="3">
    <location>
        <begin position="311"/>
        <end position="575"/>
    </location>
</feature>
<dbReference type="AlphaFoldDB" id="A0A0D2FFE7"/>
<evidence type="ECO:0000256" key="2">
    <source>
        <dbReference type="SAM" id="SignalP"/>
    </source>
</evidence>
<sequence>MSGFEVVGFILALYPMVVDAVVYCKKVRSGEIIHDLLEEVRAEKVIFCGSIQHLCLSQISGTKVVGVVDPNSEDFNLWQQSSFLKSLLAAHATETTASILETLKSIHLELQHIQQELDKINPSAVEFRARLKTFVFALKSGPDTSAVKSSLKKIHKLNKRLCRLVSSRTQHRHAPRSGIETTLCGSTCAVFATGVFRAVESHYRCSCQRDHPTKLQVPPLPLPRSDAGKGPKPTLRLLFSVDDELSLEKHGSGIRRSESMSQSFLSGETSVSSSKSPGTDAEHSQGDYSLSSVQSHNSLASSMTLVFNPKCYCLAVTECGKDRSDEITDICSSIRALAQASDAPSKRQTLGILRADSVNYELLSPGPIGDGDAKAVLSLDDLFTGDQNKLARRHRINLALSLAWGITTLHQTPWIGPSWTWSDFSAVTNRQRGQFDEGLFITKYFPSQRNIISPGPLDQQTTPSLLSIAIGEPVIARLGYALIELAAGKRLASLHEPSASTSTDKDLQDLLTARHLLDTGFVRDEECEAYSAVVHACLYQQIQRDEGLGLMKLRSQDAWFERDLTRAIVQPLYNMYTREWGSPSTAVSAY</sequence>
<gene>
    <name evidence="4" type="ORF">PV04_06073</name>
</gene>
<feature type="signal peptide" evidence="2">
    <location>
        <begin position="1"/>
        <end position="20"/>
    </location>
</feature>
<feature type="region of interest" description="Disordered" evidence="1">
    <location>
        <begin position="214"/>
        <end position="233"/>
    </location>
</feature>
<dbReference type="EMBL" id="KN846959">
    <property type="protein sequence ID" value="KIW66778.1"/>
    <property type="molecule type" value="Genomic_DNA"/>
</dbReference>
<dbReference type="STRING" id="5601.A0A0D2FFE7"/>